<evidence type="ECO:0000256" key="15">
    <source>
        <dbReference type="ARBA" id="ARBA00023136"/>
    </source>
</evidence>
<feature type="transmembrane region" description="Helical" evidence="19">
    <location>
        <begin position="93"/>
        <end position="115"/>
    </location>
</feature>
<evidence type="ECO:0000256" key="12">
    <source>
        <dbReference type="ARBA" id="ARBA00022695"/>
    </source>
</evidence>
<gene>
    <name evidence="20" type="ORF">SAMN02745164_00581</name>
</gene>
<evidence type="ECO:0000313" key="20">
    <source>
        <dbReference type="EMBL" id="SHE51850.1"/>
    </source>
</evidence>
<organism evidence="20 21">
    <name type="scientific">Marinitoga hydrogenitolerans (strain DSM 16785 / JCM 12826 / AT1271)</name>
    <dbReference type="NCBI Taxonomy" id="1122195"/>
    <lineage>
        <taxon>Bacteria</taxon>
        <taxon>Thermotogati</taxon>
        <taxon>Thermotogota</taxon>
        <taxon>Thermotogae</taxon>
        <taxon>Petrotogales</taxon>
        <taxon>Petrotogaceae</taxon>
        <taxon>Marinitoga</taxon>
    </lineage>
</organism>
<evidence type="ECO:0000256" key="13">
    <source>
        <dbReference type="ARBA" id="ARBA00022989"/>
    </source>
</evidence>
<dbReference type="InterPro" id="IPR000374">
    <property type="entry name" value="PC_trans"/>
</dbReference>
<dbReference type="GO" id="GO:0005886">
    <property type="term" value="C:plasma membrane"/>
    <property type="evidence" value="ECO:0007669"/>
    <property type="project" value="UniProtKB-SubCell"/>
</dbReference>
<feature type="transmembrane region" description="Helical" evidence="19">
    <location>
        <begin position="67"/>
        <end position="87"/>
    </location>
</feature>
<keyword evidence="10 18" id="KW-0808">Transferase</keyword>
<sequence>MKDVTELAINKKNLLIRTLSGLILGPAVVFSFFSLPTSIGLVTSIILITALEYFEMTLKNFKYEFKVFLSIMMALTSAVYGFSLRAYYSGLVIFDPITIYLISIILVSGFSLIYLKNTNKYKIVIESYTFGLILISLFLSYFYHIILNYGATTGILVLTTVWIYDAGAYFVGLNIGKHKLSPNYSPKKSIEGLIGGIVLTYLYIIFYEYIRSQFNLNIINQFQAIFFAILVGIVDTIGDLTESSFKRTFNLKDSGETLPGHGGMYDRIDGLLYLTPSFYFLMKIFGI</sequence>
<comment type="catalytic activity">
    <reaction evidence="1 18">
        <text>a 1,2-diacyl-sn-glycero-3-phosphate + CTP + H(+) = a CDP-1,2-diacyl-sn-glycerol + diphosphate</text>
        <dbReference type="Rhea" id="RHEA:16229"/>
        <dbReference type="ChEBI" id="CHEBI:15378"/>
        <dbReference type="ChEBI" id="CHEBI:33019"/>
        <dbReference type="ChEBI" id="CHEBI:37563"/>
        <dbReference type="ChEBI" id="CHEBI:58332"/>
        <dbReference type="ChEBI" id="CHEBI:58608"/>
        <dbReference type="EC" id="2.7.7.41"/>
    </reaction>
</comment>
<feature type="transmembrane region" description="Helical" evidence="19">
    <location>
        <begin position="39"/>
        <end position="55"/>
    </location>
</feature>
<keyword evidence="11 18" id="KW-0812">Transmembrane</keyword>
<evidence type="ECO:0000256" key="17">
    <source>
        <dbReference type="ARBA" id="ARBA00023264"/>
    </source>
</evidence>
<keyword evidence="15 19" id="KW-0472">Membrane</keyword>
<dbReference type="PANTHER" id="PTHR46382:SF1">
    <property type="entry name" value="PHOSPHATIDATE CYTIDYLYLTRANSFERASE"/>
    <property type="match status" value="1"/>
</dbReference>
<feature type="transmembrane region" description="Helical" evidence="19">
    <location>
        <begin position="152"/>
        <end position="171"/>
    </location>
</feature>
<evidence type="ECO:0000256" key="18">
    <source>
        <dbReference type="RuleBase" id="RU003938"/>
    </source>
</evidence>
<proteinExistence type="inferred from homology"/>
<comment type="caution">
    <text evidence="20">The sequence shown here is derived from an EMBL/GenBank/DDBJ whole genome shotgun (WGS) entry which is preliminary data.</text>
</comment>
<dbReference type="GO" id="GO:0004605">
    <property type="term" value="F:phosphatidate cytidylyltransferase activity"/>
    <property type="evidence" value="ECO:0007669"/>
    <property type="project" value="UniProtKB-EC"/>
</dbReference>
<evidence type="ECO:0000313" key="21">
    <source>
        <dbReference type="Proteomes" id="UP000184334"/>
    </source>
</evidence>
<dbReference type="PROSITE" id="PS01315">
    <property type="entry name" value="CDS"/>
    <property type="match status" value="1"/>
</dbReference>
<comment type="pathway">
    <text evidence="4">Lipid metabolism.</text>
</comment>
<evidence type="ECO:0000256" key="16">
    <source>
        <dbReference type="ARBA" id="ARBA00023209"/>
    </source>
</evidence>
<keyword evidence="8" id="KW-1003">Cell membrane</keyword>
<protein>
    <recommendedName>
        <fullName evidence="7 18">Phosphatidate cytidylyltransferase</fullName>
        <ecNumber evidence="6 18">2.7.7.41</ecNumber>
    </recommendedName>
</protein>
<name>A0A1M4U5F8_MARH1</name>
<evidence type="ECO:0000256" key="10">
    <source>
        <dbReference type="ARBA" id="ARBA00022679"/>
    </source>
</evidence>
<reference evidence="20" key="1">
    <citation type="submission" date="2016-11" db="EMBL/GenBank/DDBJ databases">
        <authorList>
            <person name="Varghese N."/>
            <person name="Submissions S."/>
        </authorList>
    </citation>
    <scope>NUCLEOTIDE SEQUENCE [LARGE SCALE GENOMIC DNA]</scope>
    <source>
        <strain evidence="20">DSM 16785</strain>
    </source>
</reference>
<dbReference type="EMBL" id="FQUI01000006">
    <property type="protein sequence ID" value="SHE51850.1"/>
    <property type="molecule type" value="Genomic_DNA"/>
</dbReference>
<keyword evidence="17" id="KW-1208">Phospholipid metabolism</keyword>
<feature type="transmembrane region" description="Helical" evidence="19">
    <location>
        <begin position="222"/>
        <end position="241"/>
    </location>
</feature>
<feature type="transmembrane region" description="Helical" evidence="19">
    <location>
        <begin position="192"/>
        <end position="210"/>
    </location>
</feature>
<dbReference type="AlphaFoldDB" id="A0A1M4U5F8"/>
<keyword evidence="14" id="KW-0443">Lipid metabolism</keyword>
<dbReference type="UniPathway" id="UPA00557">
    <property type="reaction ID" value="UER00614"/>
</dbReference>
<comment type="pathway">
    <text evidence="3 18">Phospholipid metabolism; CDP-diacylglycerol biosynthesis; CDP-diacylglycerol from sn-glycerol 3-phosphate: step 3/3.</text>
</comment>
<evidence type="ECO:0000256" key="4">
    <source>
        <dbReference type="ARBA" id="ARBA00005189"/>
    </source>
</evidence>
<evidence type="ECO:0000256" key="3">
    <source>
        <dbReference type="ARBA" id="ARBA00005119"/>
    </source>
</evidence>
<comment type="subcellular location">
    <subcellularLocation>
        <location evidence="2">Cell membrane</location>
        <topology evidence="2">Multi-pass membrane protein</topology>
    </subcellularLocation>
</comment>
<evidence type="ECO:0000256" key="7">
    <source>
        <dbReference type="ARBA" id="ARBA00019373"/>
    </source>
</evidence>
<keyword evidence="9" id="KW-0444">Lipid biosynthesis</keyword>
<evidence type="ECO:0000256" key="2">
    <source>
        <dbReference type="ARBA" id="ARBA00004651"/>
    </source>
</evidence>
<dbReference type="PANTHER" id="PTHR46382">
    <property type="entry name" value="PHOSPHATIDATE CYTIDYLYLTRANSFERASE"/>
    <property type="match status" value="1"/>
</dbReference>
<dbReference type="Proteomes" id="UP000184334">
    <property type="component" value="Unassembled WGS sequence"/>
</dbReference>
<evidence type="ECO:0000256" key="9">
    <source>
        <dbReference type="ARBA" id="ARBA00022516"/>
    </source>
</evidence>
<dbReference type="STRING" id="1122195.SAMN02745164_00581"/>
<evidence type="ECO:0000256" key="8">
    <source>
        <dbReference type="ARBA" id="ARBA00022475"/>
    </source>
</evidence>
<evidence type="ECO:0000256" key="5">
    <source>
        <dbReference type="ARBA" id="ARBA00010185"/>
    </source>
</evidence>
<dbReference type="EC" id="2.7.7.41" evidence="6 18"/>
<evidence type="ECO:0000256" key="14">
    <source>
        <dbReference type="ARBA" id="ARBA00023098"/>
    </source>
</evidence>
<evidence type="ECO:0000256" key="6">
    <source>
        <dbReference type="ARBA" id="ARBA00012487"/>
    </source>
</evidence>
<dbReference type="Pfam" id="PF01148">
    <property type="entry name" value="CTP_transf_1"/>
    <property type="match status" value="1"/>
</dbReference>
<comment type="similarity">
    <text evidence="5 18">Belongs to the CDS family.</text>
</comment>
<evidence type="ECO:0000256" key="19">
    <source>
        <dbReference type="SAM" id="Phobius"/>
    </source>
</evidence>
<evidence type="ECO:0000256" key="1">
    <source>
        <dbReference type="ARBA" id="ARBA00001698"/>
    </source>
</evidence>
<keyword evidence="16" id="KW-0594">Phospholipid biosynthesis</keyword>
<evidence type="ECO:0000256" key="11">
    <source>
        <dbReference type="ARBA" id="ARBA00022692"/>
    </source>
</evidence>
<feature type="transmembrane region" description="Helical" evidence="19">
    <location>
        <begin position="127"/>
        <end position="146"/>
    </location>
</feature>
<feature type="transmembrane region" description="Helical" evidence="19">
    <location>
        <begin position="14"/>
        <end position="33"/>
    </location>
</feature>
<keyword evidence="12 18" id="KW-0548">Nucleotidyltransferase</keyword>
<dbReference type="GO" id="GO:0016024">
    <property type="term" value="P:CDP-diacylglycerol biosynthetic process"/>
    <property type="evidence" value="ECO:0007669"/>
    <property type="project" value="UniProtKB-UniPathway"/>
</dbReference>
<accession>A0A1M4U5F8</accession>
<keyword evidence="21" id="KW-1185">Reference proteome</keyword>
<keyword evidence="13 19" id="KW-1133">Transmembrane helix</keyword>